<feature type="chain" id="PRO_5012848380" evidence="1">
    <location>
        <begin position="21"/>
        <end position="128"/>
    </location>
</feature>
<feature type="signal peptide" evidence="1">
    <location>
        <begin position="1"/>
        <end position="20"/>
    </location>
</feature>
<keyword evidence="1" id="KW-0732">Signal</keyword>
<accession>A0A1Z2L5V0</accession>
<protein>
    <submittedName>
        <fullName evidence="2">Uncharacterized protein</fullName>
    </submittedName>
</protein>
<evidence type="ECO:0000313" key="2">
    <source>
        <dbReference type="EMBL" id="ARZ69684.1"/>
    </source>
</evidence>
<dbReference type="EMBL" id="CP021744">
    <property type="protein sequence ID" value="ARZ69684.1"/>
    <property type="molecule type" value="Genomic_DNA"/>
</dbReference>
<sequence length="128" mass="13851">MAAAGLMLTGAAVTPGPAAAAPAPERVVADDGQGRFAYWLSWRAKRWRDATTYYVTGQGWPPHTTVSLSTEGWHRAPVSRAWSEPRVDGAGNFSYEAYVRYVDPYQGELTLRAVDAAGHAETVRMAAP</sequence>
<dbReference type="AlphaFoldDB" id="A0A1Z2L5V0"/>
<dbReference type="KEGG" id="salj:SMD11_4071"/>
<reference evidence="2 3" key="1">
    <citation type="submission" date="2017-06" db="EMBL/GenBank/DDBJ databases">
        <title>Streptomyces albireticuli Genome sequencing and assembly.</title>
        <authorList>
            <person name="Wang Y."/>
            <person name="Du B."/>
            <person name="Ding Y."/>
            <person name="Liu H."/>
            <person name="Hou Q."/>
            <person name="Liu K."/>
            <person name="Yao L."/>
            <person name="Wang C."/>
        </authorList>
    </citation>
    <scope>NUCLEOTIDE SEQUENCE [LARGE SCALE GENOMIC DNA]</scope>
    <source>
        <strain evidence="2 3">MDJK11</strain>
    </source>
</reference>
<proteinExistence type="predicted"/>
<name>A0A1Z2L5V0_9ACTN</name>
<evidence type="ECO:0000256" key="1">
    <source>
        <dbReference type="SAM" id="SignalP"/>
    </source>
</evidence>
<dbReference type="Proteomes" id="UP000195755">
    <property type="component" value="Chromosome"/>
</dbReference>
<organism evidence="2 3">
    <name type="scientific">Streptomyces albireticuli</name>
    <dbReference type="NCBI Taxonomy" id="1940"/>
    <lineage>
        <taxon>Bacteria</taxon>
        <taxon>Bacillati</taxon>
        <taxon>Actinomycetota</taxon>
        <taxon>Actinomycetes</taxon>
        <taxon>Kitasatosporales</taxon>
        <taxon>Streptomycetaceae</taxon>
        <taxon>Streptomyces</taxon>
    </lineage>
</organism>
<gene>
    <name evidence="2" type="ORF">SMD11_4071</name>
</gene>
<evidence type="ECO:0000313" key="3">
    <source>
        <dbReference type="Proteomes" id="UP000195755"/>
    </source>
</evidence>